<dbReference type="EMBL" id="LAZR01020082">
    <property type="protein sequence ID" value="KKL90171.1"/>
    <property type="molecule type" value="Genomic_DNA"/>
</dbReference>
<feature type="compositionally biased region" description="Basic and acidic residues" evidence="1">
    <location>
        <begin position="15"/>
        <end position="24"/>
    </location>
</feature>
<name>A0A0F9GHY3_9ZZZZ</name>
<organism evidence="2">
    <name type="scientific">marine sediment metagenome</name>
    <dbReference type="NCBI Taxonomy" id="412755"/>
    <lineage>
        <taxon>unclassified sequences</taxon>
        <taxon>metagenomes</taxon>
        <taxon>ecological metagenomes</taxon>
    </lineage>
</organism>
<reference evidence="2" key="1">
    <citation type="journal article" date="2015" name="Nature">
        <title>Complex archaea that bridge the gap between prokaryotes and eukaryotes.</title>
        <authorList>
            <person name="Spang A."/>
            <person name="Saw J.H."/>
            <person name="Jorgensen S.L."/>
            <person name="Zaremba-Niedzwiedzka K."/>
            <person name="Martijn J."/>
            <person name="Lind A.E."/>
            <person name="van Eijk R."/>
            <person name="Schleper C."/>
            <person name="Guy L."/>
            <person name="Ettema T.J."/>
        </authorList>
    </citation>
    <scope>NUCLEOTIDE SEQUENCE</scope>
</reference>
<feature type="compositionally biased region" description="Polar residues" evidence="1">
    <location>
        <begin position="1"/>
        <end position="14"/>
    </location>
</feature>
<evidence type="ECO:0000313" key="2">
    <source>
        <dbReference type="EMBL" id="KKL90171.1"/>
    </source>
</evidence>
<accession>A0A0F9GHY3</accession>
<gene>
    <name evidence="2" type="ORF">LCGC14_1907350</name>
</gene>
<protein>
    <submittedName>
        <fullName evidence="2">Uncharacterized protein</fullName>
    </submittedName>
</protein>
<proteinExistence type="predicted"/>
<feature type="region of interest" description="Disordered" evidence="1">
    <location>
        <begin position="1"/>
        <end position="24"/>
    </location>
</feature>
<evidence type="ECO:0000256" key="1">
    <source>
        <dbReference type="SAM" id="MobiDB-lite"/>
    </source>
</evidence>
<comment type="caution">
    <text evidence="2">The sequence shown here is derived from an EMBL/GenBank/DDBJ whole genome shotgun (WGS) entry which is preliminary data.</text>
</comment>
<feature type="non-terminal residue" evidence="2">
    <location>
        <position position="1"/>
    </location>
</feature>
<dbReference type="AlphaFoldDB" id="A0A0F9GHY3"/>
<sequence length="146" mass="15906">SLETGISQVATQGLRSEKKESSIERLVRETMESRKATGAALSGDPRSVATKLSGGQFTTSVKSNPNAIYLKEALKNPNIDPETAAQIRKVLARTDPAEMAEARSIVEYTLDIMGREKVRAENLPLLDRLLPTTKRLTSGFDYRGGA</sequence>